<organism evidence="5 6">
    <name type="scientific">Xylaria arbuscula</name>
    <dbReference type="NCBI Taxonomy" id="114810"/>
    <lineage>
        <taxon>Eukaryota</taxon>
        <taxon>Fungi</taxon>
        <taxon>Dikarya</taxon>
        <taxon>Ascomycota</taxon>
        <taxon>Pezizomycotina</taxon>
        <taxon>Sordariomycetes</taxon>
        <taxon>Xylariomycetidae</taxon>
        <taxon>Xylariales</taxon>
        <taxon>Xylariaceae</taxon>
        <taxon>Xylaria</taxon>
    </lineage>
</organism>
<feature type="compositionally biased region" description="Polar residues" evidence="2">
    <location>
        <begin position="494"/>
        <end position="514"/>
    </location>
</feature>
<evidence type="ECO:0008006" key="7">
    <source>
        <dbReference type="Google" id="ProtNLM"/>
    </source>
</evidence>
<accession>A0A9W8NK10</accession>
<dbReference type="CDD" id="cd06466">
    <property type="entry name" value="p23_CS_SGT1_like"/>
    <property type="match status" value="1"/>
</dbReference>
<feature type="compositionally biased region" description="Acidic residues" evidence="2">
    <location>
        <begin position="454"/>
        <end position="463"/>
    </location>
</feature>
<sequence>MSSASVNAHADAGLRAVAKGAYANGIKLLTQALDTHNAPSWLMERSKAYVRVDRYADALDDAEKALHIALDRGNRDLMADAQLRRAIALYRMQKFADADVCAFWAYRLTEGAKARQDDGQRNMVDENGDYIPRLQEVKAEAEKKYAPKVGKDGLPEGIGRTERSRIESQRNQALTWRIQALTAMDKLPLGHDGRKIHLTEMYPNSSNLPTSNDTVQDAADEAVDPWEQVWTQYETEWHKHKLRHSFYQTDTGLTIDIFVKNLSPEQAVIESYPDAIKIIPAQGAAFGPPGGPIVIFLADRIDPQATKYTVKSMKIEVILKKETPRKWSGLRCRHADIVDNLTIANRAPHPTDFSQCIEALGLEKVSELQLPNYATDPSAWYATLLQKLRSKFSDRDRSTSQPKTEAHNSAQSDISRPRPTSDGVRLVPPGEKKSGGGPAYPTSSKNGPKNWDNMDLDDEDEDTSKEGDVNSFFQQIYKDSDDDTRRAMMKSFVESNGTALSTSWNDASSKTYKTQPPDGAEAKKWE</sequence>
<protein>
    <recommendedName>
        <fullName evidence="7">SGS domain-containing protein</fullName>
    </recommendedName>
</protein>
<dbReference type="EMBL" id="JANPWZ010000270">
    <property type="protein sequence ID" value="KAJ3578029.1"/>
    <property type="molecule type" value="Genomic_DNA"/>
</dbReference>
<dbReference type="InterPro" id="IPR007052">
    <property type="entry name" value="CS_dom"/>
</dbReference>
<comment type="caution">
    <text evidence="5">The sequence shown here is derived from an EMBL/GenBank/DDBJ whole genome shotgun (WGS) entry which is preliminary data.</text>
</comment>
<keyword evidence="6" id="KW-1185">Reference proteome</keyword>
<dbReference type="InterPro" id="IPR044563">
    <property type="entry name" value="Sgt1-like"/>
</dbReference>
<dbReference type="InterPro" id="IPR011990">
    <property type="entry name" value="TPR-like_helical_dom_sf"/>
</dbReference>
<dbReference type="PROSITE" id="PS51203">
    <property type="entry name" value="CS"/>
    <property type="match status" value="1"/>
</dbReference>
<feature type="domain" description="SGS" evidence="3">
    <location>
        <begin position="439"/>
        <end position="526"/>
    </location>
</feature>
<dbReference type="InterPro" id="IPR007699">
    <property type="entry name" value="SGS_dom"/>
</dbReference>
<feature type="domain" description="CS" evidence="4">
    <location>
        <begin position="239"/>
        <end position="331"/>
    </location>
</feature>
<dbReference type="InterPro" id="IPR008978">
    <property type="entry name" value="HSP20-like_chaperone"/>
</dbReference>
<feature type="region of interest" description="Disordered" evidence="2">
    <location>
        <begin position="392"/>
        <end position="472"/>
    </location>
</feature>
<comment type="similarity">
    <text evidence="1">Belongs to the SGT1 family.</text>
</comment>
<dbReference type="Pfam" id="PF04969">
    <property type="entry name" value="CS"/>
    <property type="match status" value="1"/>
</dbReference>
<dbReference type="SUPFAM" id="SSF48452">
    <property type="entry name" value="TPR-like"/>
    <property type="match status" value="1"/>
</dbReference>
<dbReference type="PANTHER" id="PTHR45862">
    <property type="entry name" value="PROTEIN SGT1 HOMOLOG"/>
    <property type="match status" value="1"/>
</dbReference>
<evidence type="ECO:0000259" key="3">
    <source>
        <dbReference type="PROSITE" id="PS51048"/>
    </source>
</evidence>
<dbReference type="Gene3D" id="2.60.40.790">
    <property type="match status" value="1"/>
</dbReference>
<evidence type="ECO:0000256" key="2">
    <source>
        <dbReference type="SAM" id="MobiDB-lite"/>
    </source>
</evidence>
<dbReference type="SUPFAM" id="SSF49764">
    <property type="entry name" value="HSP20-like chaperones"/>
    <property type="match status" value="1"/>
</dbReference>
<dbReference type="Gene3D" id="1.25.40.10">
    <property type="entry name" value="Tetratricopeptide repeat domain"/>
    <property type="match status" value="1"/>
</dbReference>
<evidence type="ECO:0000313" key="5">
    <source>
        <dbReference type="EMBL" id="KAJ3578029.1"/>
    </source>
</evidence>
<dbReference type="PROSITE" id="PS51048">
    <property type="entry name" value="SGS"/>
    <property type="match status" value="1"/>
</dbReference>
<dbReference type="Proteomes" id="UP001148614">
    <property type="component" value="Unassembled WGS sequence"/>
</dbReference>
<feature type="compositionally biased region" description="Polar residues" evidence="2">
    <location>
        <begin position="399"/>
        <end position="414"/>
    </location>
</feature>
<dbReference type="AlphaFoldDB" id="A0A9W8NK10"/>
<dbReference type="GO" id="GO:0051087">
    <property type="term" value="F:protein-folding chaperone binding"/>
    <property type="evidence" value="ECO:0007669"/>
    <property type="project" value="InterPro"/>
</dbReference>
<evidence type="ECO:0000256" key="1">
    <source>
        <dbReference type="ARBA" id="ARBA00008509"/>
    </source>
</evidence>
<evidence type="ECO:0000313" key="6">
    <source>
        <dbReference type="Proteomes" id="UP001148614"/>
    </source>
</evidence>
<reference evidence="5" key="1">
    <citation type="submission" date="2022-07" db="EMBL/GenBank/DDBJ databases">
        <title>Genome Sequence of Xylaria arbuscula.</title>
        <authorList>
            <person name="Buettner E."/>
        </authorList>
    </citation>
    <scope>NUCLEOTIDE SEQUENCE</scope>
    <source>
        <strain evidence="5">VT107</strain>
    </source>
</reference>
<gene>
    <name evidence="5" type="ORF">NPX13_g2544</name>
</gene>
<feature type="region of interest" description="Disordered" evidence="2">
    <location>
        <begin position="494"/>
        <end position="526"/>
    </location>
</feature>
<evidence type="ECO:0000259" key="4">
    <source>
        <dbReference type="PROSITE" id="PS51203"/>
    </source>
</evidence>
<proteinExistence type="inferred from homology"/>
<name>A0A9W8NK10_9PEZI</name>
<dbReference type="Pfam" id="PF05002">
    <property type="entry name" value="SGS"/>
    <property type="match status" value="1"/>
</dbReference>